<dbReference type="GO" id="GO:0005548">
    <property type="term" value="F:phospholipid transporter activity"/>
    <property type="evidence" value="ECO:0007669"/>
    <property type="project" value="TreeGrafter"/>
</dbReference>
<dbReference type="PANTHER" id="PTHR33371">
    <property type="entry name" value="INTERMEMBRANE PHOSPHOLIPID TRANSPORT SYSTEM BINDING PROTEIN MLAD-RELATED"/>
    <property type="match status" value="1"/>
</dbReference>
<sequence length="412" mass="43890">MAERVRTVPGLLRNVVVLTVFFAVGLISTGYLFANYGVNVPWSDDSFEFAAEFEHAPGVNPSSPQEVRIAGVPVGEIESAEPQDGDKARLVMSIESDHTVYTNARLILRSKSPLNVMYVALDPGGPPGDPLPENGTIPVSQTERPIHLYETLKKLDERARDATTSLINQADAALVSAPEQLPDGLRAADETMASFRPVLEELQTRRETISNLVTSLARVSAAVGEDDERLARLVASLQESLGVLANRDKELDATLAELPGLTQDVRHAMTSASALTEQLDPTLSALHGVSDELPDTLRGLTETVGSAGTVVDEAAPVVDKAKPVVADLKPLARDVNATLGDLAPVTGHLPDATERIVPWLDHLAAFVYQTSSAFSIHDDNGGFGRANFTLDVTNPSGGLDTHEEQGTQGGGE</sequence>
<dbReference type="GO" id="GO:0005543">
    <property type="term" value="F:phospholipid binding"/>
    <property type="evidence" value="ECO:0007669"/>
    <property type="project" value="TreeGrafter"/>
</dbReference>
<accession>A0A838AC16</accession>
<proteinExistence type="predicted"/>
<dbReference type="PANTHER" id="PTHR33371:SF4">
    <property type="entry name" value="INTERMEMBRANE PHOSPHOLIPID TRANSPORT SYSTEM BINDING PROTEIN MLAD"/>
    <property type="match status" value="1"/>
</dbReference>
<dbReference type="InterPro" id="IPR003399">
    <property type="entry name" value="Mce/MlaD"/>
</dbReference>
<comment type="caution">
    <text evidence="3">The sequence shown here is derived from an EMBL/GenBank/DDBJ whole genome shotgun (WGS) entry which is preliminary data.</text>
</comment>
<evidence type="ECO:0000259" key="2">
    <source>
        <dbReference type="Pfam" id="PF02470"/>
    </source>
</evidence>
<name>A0A838AC16_9PSEU</name>
<feature type="transmembrane region" description="Helical" evidence="1">
    <location>
        <begin position="12"/>
        <end position="34"/>
    </location>
</feature>
<organism evidence="3 4">
    <name type="scientific">Haloechinothrix aidingensis</name>
    <dbReference type="NCBI Taxonomy" id="2752311"/>
    <lineage>
        <taxon>Bacteria</taxon>
        <taxon>Bacillati</taxon>
        <taxon>Actinomycetota</taxon>
        <taxon>Actinomycetes</taxon>
        <taxon>Pseudonocardiales</taxon>
        <taxon>Pseudonocardiaceae</taxon>
        <taxon>Haloechinothrix</taxon>
    </lineage>
</organism>
<keyword evidence="4" id="KW-1185">Reference proteome</keyword>
<keyword evidence="1" id="KW-0812">Transmembrane</keyword>
<evidence type="ECO:0000256" key="1">
    <source>
        <dbReference type="SAM" id="Phobius"/>
    </source>
</evidence>
<dbReference type="Proteomes" id="UP000582974">
    <property type="component" value="Unassembled WGS sequence"/>
</dbReference>
<dbReference type="AlphaFoldDB" id="A0A838AC16"/>
<dbReference type="Pfam" id="PF02470">
    <property type="entry name" value="MlaD"/>
    <property type="match status" value="1"/>
</dbReference>
<reference evidence="3 4" key="1">
    <citation type="submission" date="2020-07" db="EMBL/GenBank/DDBJ databases">
        <title>Genome of Haloechinothrix sp.</title>
        <authorList>
            <person name="Tang S.-K."/>
            <person name="Yang L."/>
            <person name="Zhu W.-Y."/>
        </authorList>
    </citation>
    <scope>NUCLEOTIDE SEQUENCE [LARGE SCALE GENOMIC DNA]</scope>
    <source>
        <strain evidence="3 4">YIM 98757</strain>
    </source>
</reference>
<evidence type="ECO:0000313" key="3">
    <source>
        <dbReference type="EMBL" id="MBA0126771.1"/>
    </source>
</evidence>
<keyword evidence="1" id="KW-1133">Transmembrane helix</keyword>
<dbReference type="InterPro" id="IPR052336">
    <property type="entry name" value="MlaD_Phospholipid_Transporter"/>
</dbReference>
<evidence type="ECO:0000313" key="4">
    <source>
        <dbReference type="Proteomes" id="UP000582974"/>
    </source>
</evidence>
<feature type="domain" description="Mce/MlaD" evidence="2">
    <location>
        <begin position="48"/>
        <end position="124"/>
    </location>
</feature>
<dbReference type="EMBL" id="JACCKD010000005">
    <property type="protein sequence ID" value="MBA0126771.1"/>
    <property type="molecule type" value="Genomic_DNA"/>
</dbReference>
<gene>
    <name evidence="3" type="ORF">H0B56_14570</name>
</gene>
<protein>
    <submittedName>
        <fullName evidence="3">MCE family protein</fullName>
    </submittedName>
</protein>
<keyword evidence="1" id="KW-0472">Membrane</keyword>